<dbReference type="GO" id="GO:0043952">
    <property type="term" value="P:protein transport by the Sec complex"/>
    <property type="evidence" value="ECO:0007669"/>
    <property type="project" value="TreeGrafter"/>
</dbReference>
<feature type="non-terminal residue" evidence="7">
    <location>
        <position position="299"/>
    </location>
</feature>
<dbReference type="PANTHER" id="PTHR30612:SF0">
    <property type="entry name" value="CHLOROPLAST PROTEIN-TRANSPORTING ATPASE"/>
    <property type="match status" value="1"/>
</dbReference>
<evidence type="ECO:0000313" key="8">
    <source>
        <dbReference type="Proteomes" id="UP000228627"/>
    </source>
</evidence>
<dbReference type="AlphaFoldDB" id="A0A2M7W6K5"/>
<dbReference type="InterPro" id="IPR036670">
    <property type="entry name" value="SecA_X-link_sf"/>
</dbReference>
<keyword evidence="2" id="KW-0653">Protein transport</keyword>
<proteinExistence type="predicted"/>
<dbReference type="InterPro" id="IPR027417">
    <property type="entry name" value="P-loop_NTPase"/>
</dbReference>
<reference evidence="8" key="1">
    <citation type="submission" date="2017-09" db="EMBL/GenBank/DDBJ databases">
        <title>Depth-based differentiation of microbial function through sediment-hosted aquifers and enrichment of novel symbionts in the deep terrestrial subsurface.</title>
        <authorList>
            <person name="Probst A.J."/>
            <person name="Ladd B."/>
            <person name="Jarett J.K."/>
            <person name="Geller-Mcgrath D.E."/>
            <person name="Sieber C.M.K."/>
            <person name="Emerson J.B."/>
            <person name="Anantharaman K."/>
            <person name="Thomas B.C."/>
            <person name="Malmstrom R."/>
            <person name="Stieglmeier M."/>
            <person name="Klingl A."/>
            <person name="Woyke T."/>
            <person name="Ryan C.M."/>
            <person name="Banfield J.F."/>
        </authorList>
    </citation>
    <scope>NUCLEOTIDE SEQUENCE [LARGE SCALE GENOMIC DNA]</scope>
</reference>
<evidence type="ECO:0000259" key="6">
    <source>
        <dbReference type="PROSITE" id="PS51196"/>
    </source>
</evidence>
<keyword evidence="1" id="KW-0472">Membrane</keyword>
<dbReference type="InterPro" id="IPR014018">
    <property type="entry name" value="SecA_motor_DEAD"/>
</dbReference>
<dbReference type="PANTHER" id="PTHR30612">
    <property type="entry name" value="SECA INNER MEMBRANE COMPONENT OF SEC PROTEIN SECRETION SYSTEM"/>
    <property type="match status" value="1"/>
</dbReference>
<evidence type="ECO:0000256" key="1">
    <source>
        <dbReference type="ARBA" id="ARBA00022475"/>
    </source>
</evidence>
<dbReference type="Pfam" id="PF07517">
    <property type="entry name" value="SecA_DEAD"/>
    <property type="match status" value="1"/>
</dbReference>
<dbReference type="PRINTS" id="PR00906">
    <property type="entry name" value="SECA"/>
</dbReference>
<dbReference type="Proteomes" id="UP000228627">
    <property type="component" value="Unassembled WGS sequence"/>
</dbReference>
<dbReference type="GO" id="GO:0006886">
    <property type="term" value="P:intracellular protein transport"/>
    <property type="evidence" value="ECO:0007669"/>
    <property type="project" value="InterPro"/>
</dbReference>
<dbReference type="Gene3D" id="3.40.50.300">
    <property type="entry name" value="P-loop containing nucleotide triphosphate hydrolases"/>
    <property type="match status" value="1"/>
</dbReference>
<dbReference type="GO" id="GO:0031522">
    <property type="term" value="C:cell envelope Sec protein transport complex"/>
    <property type="evidence" value="ECO:0007669"/>
    <property type="project" value="TreeGrafter"/>
</dbReference>
<dbReference type="PROSITE" id="PS51192">
    <property type="entry name" value="HELICASE_ATP_BIND_1"/>
    <property type="match status" value="1"/>
</dbReference>
<organism evidence="7 8">
    <name type="scientific">Candidatus Beckwithbacteria bacterium CG_4_10_14_0_2_um_filter_47_25</name>
    <dbReference type="NCBI Taxonomy" id="1974493"/>
    <lineage>
        <taxon>Bacteria</taxon>
        <taxon>Candidatus Beckwithiibacteriota</taxon>
    </lineage>
</organism>
<dbReference type="GO" id="GO:0017038">
    <property type="term" value="P:protein import"/>
    <property type="evidence" value="ECO:0007669"/>
    <property type="project" value="InterPro"/>
</dbReference>
<dbReference type="SUPFAM" id="SSF81767">
    <property type="entry name" value="Pre-protein crosslinking domain of SecA"/>
    <property type="match status" value="1"/>
</dbReference>
<feature type="domain" description="Helicase ATP-binding" evidence="5">
    <location>
        <begin position="73"/>
        <end position="252"/>
    </location>
</feature>
<keyword evidence="1" id="KW-1003">Cell membrane</keyword>
<evidence type="ECO:0000256" key="4">
    <source>
        <dbReference type="SAM" id="Coils"/>
    </source>
</evidence>
<sequence>MFKWLSGLLNLNEREIKKIRVLVEQINQREAEVSKLKAADFKKRNPDLVWSFALAREASRRTINLRPFDEQLMAAICFHEGKIAEQKTGEGKTLSAVPTLYLNALSGKGCHLVTVNDYLARRDAGWNGPIFAYLGVSVGVIVHEQAYVYDPEFTDESANDPKLKHLKPVTRQEAYKADITYGTNNEFGFDYLRDNMVPRLEDMVQRGHNFAIVDEVDSILIDEARTPLIISAPDTEPTQKYYQFAALVTGLSKATDFESDEKHKTVNLTEHGTKKIEKKLGVDNLYEKDFDTLHHLEQA</sequence>
<dbReference type="GO" id="GO:0005524">
    <property type="term" value="F:ATP binding"/>
    <property type="evidence" value="ECO:0007669"/>
    <property type="project" value="InterPro"/>
</dbReference>
<accession>A0A2M7W6K5</accession>
<comment type="caution">
    <text evidence="7">The sequence shown here is derived from an EMBL/GenBank/DDBJ whole genome shotgun (WGS) entry which is preliminary data.</text>
</comment>
<dbReference type="SMART" id="SM00957">
    <property type="entry name" value="SecA_DEAD"/>
    <property type="match status" value="1"/>
</dbReference>
<dbReference type="GO" id="GO:0005829">
    <property type="term" value="C:cytosol"/>
    <property type="evidence" value="ECO:0007669"/>
    <property type="project" value="TreeGrafter"/>
</dbReference>
<evidence type="ECO:0000313" key="7">
    <source>
        <dbReference type="EMBL" id="PJA22816.1"/>
    </source>
</evidence>
<dbReference type="GO" id="GO:0005886">
    <property type="term" value="C:plasma membrane"/>
    <property type="evidence" value="ECO:0007669"/>
    <property type="project" value="TreeGrafter"/>
</dbReference>
<dbReference type="InterPro" id="IPR014001">
    <property type="entry name" value="Helicase_ATP-bd"/>
</dbReference>
<dbReference type="InterPro" id="IPR000185">
    <property type="entry name" value="SecA"/>
</dbReference>
<dbReference type="PROSITE" id="PS51196">
    <property type="entry name" value="SECA_MOTOR_DEAD"/>
    <property type="match status" value="1"/>
</dbReference>
<evidence type="ECO:0000259" key="5">
    <source>
        <dbReference type="PROSITE" id="PS51192"/>
    </source>
</evidence>
<feature type="domain" description="SecA family profile" evidence="6">
    <location>
        <begin position="1"/>
        <end position="299"/>
    </location>
</feature>
<evidence type="ECO:0000256" key="2">
    <source>
        <dbReference type="ARBA" id="ARBA00022927"/>
    </source>
</evidence>
<keyword evidence="2" id="KW-0813">Transport</keyword>
<dbReference type="GO" id="GO:0006605">
    <property type="term" value="P:protein targeting"/>
    <property type="evidence" value="ECO:0007669"/>
    <property type="project" value="InterPro"/>
</dbReference>
<feature type="coiled-coil region" evidence="4">
    <location>
        <begin position="9"/>
        <end position="39"/>
    </location>
</feature>
<evidence type="ECO:0000256" key="3">
    <source>
        <dbReference type="ARBA" id="ARBA00023010"/>
    </source>
</evidence>
<keyword evidence="4" id="KW-0175">Coiled coil</keyword>
<dbReference type="CDD" id="cd17928">
    <property type="entry name" value="DEXDc_SecA"/>
    <property type="match status" value="1"/>
</dbReference>
<dbReference type="SUPFAM" id="SSF52540">
    <property type="entry name" value="P-loop containing nucleoside triphosphate hydrolases"/>
    <property type="match status" value="1"/>
</dbReference>
<dbReference type="InterPro" id="IPR011115">
    <property type="entry name" value="SecA_DEAD"/>
</dbReference>
<dbReference type="InterPro" id="IPR011130">
    <property type="entry name" value="SecA_preprotein_X-link_dom"/>
</dbReference>
<name>A0A2M7W6K5_9BACT</name>
<keyword evidence="3" id="KW-0811">Translocation</keyword>
<gene>
    <name evidence="7" type="ORF">COX59_02010</name>
</gene>
<protein>
    <submittedName>
        <fullName evidence="7">Preprotein translocase subunit SecA</fullName>
    </submittedName>
</protein>
<dbReference type="EMBL" id="PFQG01000075">
    <property type="protein sequence ID" value="PJA22816.1"/>
    <property type="molecule type" value="Genomic_DNA"/>
</dbReference>
<dbReference type="SMART" id="SM00958">
    <property type="entry name" value="SecA_PP_bind"/>
    <property type="match status" value="1"/>
</dbReference>